<dbReference type="EMBL" id="PDCK01000039">
    <property type="protein sequence ID" value="PRQ57484.1"/>
    <property type="molecule type" value="Genomic_DNA"/>
</dbReference>
<keyword evidence="2" id="KW-1185">Reference proteome</keyword>
<evidence type="ECO:0000313" key="2">
    <source>
        <dbReference type="Proteomes" id="UP000238479"/>
    </source>
</evidence>
<dbReference type="AlphaFoldDB" id="A0A2P6SFL5"/>
<organism evidence="1 2">
    <name type="scientific">Rosa chinensis</name>
    <name type="common">China rose</name>
    <dbReference type="NCBI Taxonomy" id="74649"/>
    <lineage>
        <taxon>Eukaryota</taxon>
        <taxon>Viridiplantae</taxon>
        <taxon>Streptophyta</taxon>
        <taxon>Embryophyta</taxon>
        <taxon>Tracheophyta</taxon>
        <taxon>Spermatophyta</taxon>
        <taxon>Magnoliopsida</taxon>
        <taxon>eudicotyledons</taxon>
        <taxon>Gunneridae</taxon>
        <taxon>Pentapetalae</taxon>
        <taxon>rosids</taxon>
        <taxon>fabids</taxon>
        <taxon>Rosales</taxon>
        <taxon>Rosaceae</taxon>
        <taxon>Rosoideae</taxon>
        <taxon>Rosoideae incertae sedis</taxon>
        <taxon>Rosa</taxon>
    </lineage>
</organism>
<evidence type="ECO:0000313" key="1">
    <source>
        <dbReference type="EMBL" id="PRQ57484.1"/>
    </source>
</evidence>
<name>A0A2P6SFL5_ROSCH</name>
<sequence>MKANLTADIDFRKYLLIYLFLITFVEAKYKSRACPPSLPPTPISSLPFSRSCFSWNAIFYCLKSSIPSTFGFQDGFMLID</sequence>
<gene>
    <name evidence="1" type="ORF">RchiOBHm_Chr1g0348841</name>
</gene>
<dbReference type="Proteomes" id="UP000238479">
    <property type="component" value="Chromosome 1"/>
</dbReference>
<accession>A0A2P6SFL5</accession>
<comment type="caution">
    <text evidence="1">The sequence shown here is derived from an EMBL/GenBank/DDBJ whole genome shotgun (WGS) entry which is preliminary data.</text>
</comment>
<dbReference type="Gramene" id="PRQ57484">
    <property type="protein sequence ID" value="PRQ57484"/>
    <property type="gene ID" value="RchiOBHm_Chr1g0348841"/>
</dbReference>
<reference evidence="1 2" key="1">
    <citation type="journal article" date="2018" name="Nat. Genet.">
        <title>The Rosa genome provides new insights in the design of modern roses.</title>
        <authorList>
            <person name="Bendahmane M."/>
        </authorList>
    </citation>
    <scope>NUCLEOTIDE SEQUENCE [LARGE SCALE GENOMIC DNA]</scope>
    <source>
        <strain evidence="2">cv. Old Blush</strain>
    </source>
</reference>
<protein>
    <submittedName>
        <fullName evidence="1">Uncharacterized protein</fullName>
    </submittedName>
</protein>
<proteinExistence type="predicted"/>